<comment type="caution">
    <text evidence="1">The sequence shown here is derived from an EMBL/GenBank/DDBJ whole genome shotgun (WGS) entry which is preliminary data.</text>
</comment>
<gene>
    <name evidence="1" type="ORF">ACFFJ8_17745</name>
</gene>
<dbReference type="PANTHER" id="PTHR21621:SF0">
    <property type="entry name" value="BETA-CITRYLGLUTAMATE SYNTHASE B-RELATED"/>
    <property type="match status" value="1"/>
</dbReference>
<evidence type="ECO:0000313" key="2">
    <source>
        <dbReference type="Proteomes" id="UP001589818"/>
    </source>
</evidence>
<reference evidence="1 2" key="1">
    <citation type="submission" date="2024-09" db="EMBL/GenBank/DDBJ databases">
        <authorList>
            <person name="Sun Q."/>
            <person name="Mori K."/>
        </authorList>
    </citation>
    <scope>NUCLEOTIDE SEQUENCE [LARGE SCALE GENOMIC DNA]</scope>
    <source>
        <strain evidence="1 2">CCM 4839</strain>
    </source>
</reference>
<dbReference type="Pfam" id="PF14398">
    <property type="entry name" value="ATPgrasp_YheCD"/>
    <property type="match status" value="1"/>
</dbReference>
<dbReference type="SUPFAM" id="SSF56059">
    <property type="entry name" value="Glutathione synthetase ATP-binding domain-like"/>
    <property type="match status" value="1"/>
</dbReference>
<dbReference type="EMBL" id="JBHLVF010000031">
    <property type="protein sequence ID" value="MFC0393211.1"/>
    <property type="molecule type" value="Genomic_DNA"/>
</dbReference>
<evidence type="ECO:0000313" key="1">
    <source>
        <dbReference type="EMBL" id="MFC0393211.1"/>
    </source>
</evidence>
<proteinExistence type="predicted"/>
<name>A0ABV6JBD2_9BACL</name>
<protein>
    <submittedName>
        <fullName evidence="1">YheC/YheD family protein</fullName>
    </submittedName>
</protein>
<dbReference type="Gene3D" id="3.30.470.20">
    <property type="entry name" value="ATP-grasp fold, B domain"/>
    <property type="match status" value="1"/>
</dbReference>
<sequence>MGLPVLGILTLYLNDNGALEERPIYQRMSLAGKKLGLDVFVFTPQDVNYKQNRIHAHVYNPATKSWTRRWSSFPNMIYDRCRIQRSHRFQQLLHFRKQYGHLTFLNRVLRNKWTVYKTMRKEARFRAHLPLTRMYESPQDLTEMIRKYPLVYLKPINGTGGRGILRIERHQDGTYLIQGRDQSRRIISPQRVPLSSLHKRLASWNLKSNRYLVQQGIQLKLSNGRVHDYRMLVQKNGEGIWEVTGCAGRIGAPRSITSNLHGGGEAVTMKALLGRWIGNEETAEKVKKTAEELGVQISSFLEQSYGRLCELALDLAIDRKGHIWLLEVNPKPAREVFIQAGEKETYRRAIIRPLEYALWLHDQKKLRKEKSTIRDETNPDT</sequence>
<dbReference type="PANTHER" id="PTHR21621">
    <property type="entry name" value="RIBOSOMAL PROTEIN S6 MODIFICATION PROTEIN"/>
    <property type="match status" value="1"/>
</dbReference>
<dbReference type="RefSeq" id="WP_204817864.1">
    <property type="nucleotide sequence ID" value="NZ_JANHOF010000002.1"/>
</dbReference>
<organism evidence="1 2">
    <name type="scientific">Paenibacillus mendelii</name>
    <dbReference type="NCBI Taxonomy" id="206163"/>
    <lineage>
        <taxon>Bacteria</taxon>
        <taxon>Bacillati</taxon>
        <taxon>Bacillota</taxon>
        <taxon>Bacilli</taxon>
        <taxon>Bacillales</taxon>
        <taxon>Paenibacillaceae</taxon>
        <taxon>Paenibacillus</taxon>
    </lineage>
</organism>
<accession>A0ABV6JBD2</accession>
<dbReference type="InterPro" id="IPR026838">
    <property type="entry name" value="YheC/D"/>
</dbReference>
<keyword evidence="2" id="KW-1185">Reference proteome</keyword>
<dbReference type="Proteomes" id="UP001589818">
    <property type="component" value="Unassembled WGS sequence"/>
</dbReference>